<proteinExistence type="predicted"/>
<dbReference type="AlphaFoldDB" id="A0A756YMY0"/>
<dbReference type="EMBL" id="DAAXCJ010000012">
    <property type="protein sequence ID" value="HAG0390714.1"/>
    <property type="molecule type" value="Genomic_DNA"/>
</dbReference>
<name>A0A756YMY0_SALER</name>
<sequence length="230" mass="25428">MLKTILVLLISLICVESAVANIAVTPMTVTLAAVNKYSSSIKVFSTSNETQYVKVTVKRIVNPGTPQQKEVKSSIDDGIVTSPQRFILPGQGSHLVRILPLNIPEKEVVYRVYLSSVAGDFTNNDKQHEEGAHVNINITWGVLLYVEPDDKKIVLSFDPKSGKVTNNGNVHIFISEYGFCKSDKDCAWHKIERTVYPEGSIEIPESHTQAKGGLIVRYSSDRGLDTLKLN</sequence>
<feature type="chain" id="PRO_5028024743" evidence="1">
    <location>
        <begin position="21"/>
        <end position="230"/>
    </location>
</feature>
<evidence type="ECO:0000256" key="1">
    <source>
        <dbReference type="SAM" id="SignalP"/>
    </source>
</evidence>
<dbReference type="InterPro" id="IPR008962">
    <property type="entry name" value="PapD-like_sf"/>
</dbReference>
<dbReference type="Gene3D" id="2.60.40.3970">
    <property type="match status" value="1"/>
</dbReference>
<organism evidence="2">
    <name type="scientific">Salmonella enterica</name>
    <name type="common">Salmonella choleraesuis</name>
    <dbReference type="NCBI Taxonomy" id="28901"/>
    <lineage>
        <taxon>Bacteria</taxon>
        <taxon>Pseudomonadati</taxon>
        <taxon>Pseudomonadota</taxon>
        <taxon>Gammaproteobacteria</taxon>
        <taxon>Enterobacterales</taxon>
        <taxon>Enterobacteriaceae</taxon>
        <taxon>Salmonella</taxon>
    </lineage>
</organism>
<dbReference type="SUPFAM" id="SSF49354">
    <property type="entry name" value="PapD-like"/>
    <property type="match status" value="1"/>
</dbReference>
<keyword evidence="1" id="KW-0732">Signal</keyword>
<gene>
    <name evidence="2" type="ORF">G8S59_004010</name>
</gene>
<protein>
    <submittedName>
        <fullName evidence="2">Uncharacterized protein</fullName>
    </submittedName>
</protein>
<reference evidence="2" key="2">
    <citation type="submission" date="2020-02" db="EMBL/GenBank/DDBJ databases">
        <authorList>
            <consortium name="NCBI Pathogen Detection Project"/>
        </authorList>
    </citation>
    <scope>NUCLEOTIDE SEQUENCE</scope>
    <source>
        <strain evidence="2">MA.CK_97/00011857</strain>
    </source>
</reference>
<dbReference type="Gene3D" id="2.60.40.10">
    <property type="entry name" value="Immunoglobulins"/>
    <property type="match status" value="1"/>
</dbReference>
<evidence type="ECO:0000313" key="2">
    <source>
        <dbReference type="EMBL" id="HAG0390714.1"/>
    </source>
</evidence>
<comment type="caution">
    <text evidence="2">The sequence shown here is derived from an EMBL/GenBank/DDBJ whole genome shotgun (WGS) entry which is preliminary data.</text>
</comment>
<reference evidence="2" key="1">
    <citation type="journal article" date="2018" name="Genome Biol.">
        <title>SKESA: strategic k-mer extension for scrupulous assemblies.</title>
        <authorList>
            <person name="Souvorov A."/>
            <person name="Agarwala R."/>
            <person name="Lipman D.J."/>
        </authorList>
    </citation>
    <scope>NUCLEOTIDE SEQUENCE</scope>
    <source>
        <strain evidence="2">MA.CK_97/00011857</strain>
    </source>
</reference>
<accession>A0A756YMY0</accession>
<dbReference type="InterPro" id="IPR013783">
    <property type="entry name" value="Ig-like_fold"/>
</dbReference>
<feature type="signal peptide" evidence="1">
    <location>
        <begin position="1"/>
        <end position="20"/>
    </location>
</feature>